<dbReference type="CDD" id="cd16430">
    <property type="entry name" value="TraB"/>
    <property type="match status" value="1"/>
</dbReference>
<feature type="transmembrane region" description="Helical" evidence="2">
    <location>
        <begin position="40"/>
        <end position="58"/>
    </location>
</feature>
<keyword evidence="2" id="KW-0812">Transmembrane</keyword>
<comment type="caution">
    <text evidence="3">The sequence shown here is derived from an EMBL/GenBank/DDBJ whole genome shotgun (WGS) entry which is preliminary data.</text>
</comment>
<dbReference type="OrthoDB" id="15544at2"/>
<keyword evidence="2" id="KW-0472">Membrane</keyword>
<keyword evidence="1" id="KW-0175">Coiled coil</keyword>
<sequence length="433" mass="45842">MMLFKKGKGKEDRAPAPEVDGVGLDGSIKRNVAEDRKQRLLLYGGGGALLVVAMLWAFSGSDEDEGIEEAEGKAQVSTDAIMNRQVMNQNWMSRYDSVIGDHDNRIKSVEHTTGEIDELQNEIDALRQEKQDMVSDGTRVFEAYERENAKLKQELEAAKTSPQGGAPGPAQAAAAAGIAPGAVGQQAAPIRKEVKLVKFSGSTGTANRIDAKDGSTSFTDSPNYLPPNSIAAAKVIVGVDAATNVRSQTDPLPVVLRITGPARSVYDEGKLLRTRIDGCMVNGAAQGDLSSEKVYVRLQRMTCRQAGGRIAVSEVKGFIAFGGKVGVRGKVVSREGGLIGQAFLAGLAGGFGRGFSANTNSVFSGTNVSVDGKRDKLSTSDILEGGIGEGIATAGDQVSEYLIERAEQYQPVIEMPTGADVEVVFLDGVFIQN</sequence>
<organism evidence="3 4">
    <name type="scientific">Altericroceibacterium spongiae</name>
    <dbReference type="NCBI Taxonomy" id="2320269"/>
    <lineage>
        <taxon>Bacteria</taxon>
        <taxon>Pseudomonadati</taxon>
        <taxon>Pseudomonadota</taxon>
        <taxon>Alphaproteobacteria</taxon>
        <taxon>Sphingomonadales</taxon>
        <taxon>Erythrobacteraceae</taxon>
        <taxon>Altericroceibacterium</taxon>
    </lineage>
</organism>
<evidence type="ECO:0000313" key="3">
    <source>
        <dbReference type="EMBL" id="RKF17701.1"/>
    </source>
</evidence>
<reference evidence="3 4" key="1">
    <citation type="submission" date="2018-09" db="EMBL/GenBank/DDBJ databases">
        <title>Altererythrobacter spongiae sp. nov., isolated from a marine sponge.</title>
        <authorList>
            <person name="Zhuang L."/>
            <person name="Luo L."/>
        </authorList>
    </citation>
    <scope>NUCLEOTIDE SEQUENCE [LARGE SCALE GENOMIC DNA]</scope>
    <source>
        <strain evidence="3 4">HN-Y73</strain>
    </source>
</reference>
<accession>A0A420EAK6</accession>
<keyword evidence="4" id="KW-1185">Reference proteome</keyword>
<evidence type="ECO:0000256" key="1">
    <source>
        <dbReference type="SAM" id="Coils"/>
    </source>
</evidence>
<protein>
    <submittedName>
        <fullName evidence="3">Conjugal transfer protein TraB</fullName>
    </submittedName>
</protein>
<dbReference type="Pfam" id="PF03743">
    <property type="entry name" value="TrbI"/>
    <property type="match status" value="1"/>
</dbReference>
<dbReference type="Proteomes" id="UP000284395">
    <property type="component" value="Unassembled WGS sequence"/>
</dbReference>
<evidence type="ECO:0000256" key="2">
    <source>
        <dbReference type="SAM" id="Phobius"/>
    </source>
</evidence>
<name>A0A420EAK6_9SPHN</name>
<dbReference type="EMBL" id="RAPF01000012">
    <property type="protein sequence ID" value="RKF17701.1"/>
    <property type="molecule type" value="Genomic_DNA"/>
</dbReference>
<proteinExistence type="predicted"/>
<gene>
    <name evidence="3" type="ORF">D6851_15690</name>
</gene>
<keyword evidence="2" id="KW-1133">Transmembrane helix</keyword>
<evidence type="ECO:0000313" key="4">
    <source>
        <dbReference type="Proteomes" id="UP000284395"/>
    </source>
</evidence>
<feature type="coiled-coil region" evidence="1">
    <location>
        <begin position="109"/>
        <end position="161"/>
    </location>
</feature>
<dbReference type="InterPro" id="IPR005498">
    <property type="entry name" value="T4SS_VirB10/TraB/TrbI"/>
</dbReference>
<dbReference type="AlphaFoldDB" id="A0A420EAK6"/>